<dbReference type="GO" id="GO:0005737">
    <property type="term" value="C:cytoplasm"/>
    <property type="evidence" value="ECO:0007669"/>
    <property type="project" value="UniProtKB-SubCell"/>
</dbReference>
<dbReference type="InterPro" id="IPR041010">
    <property type="entry name" value="Znf-ACC"/>
</dbReference>
<dbReference type="PROSITE" id="PS50980">
    <property type="entry name" value="COA_CT_NTER"/>
    <property type="match status" value="1"/>
</dbReference>
<protein>
    <submittedName>
        <fullName evidence="6">Acetyl-coenzyme A carboxyl transferase beta chain (EC)</fullName>
        <ecNumber evidence="6">6.4.1.2</ecNumber>
    </submittedName>
</protein>
<keyword evidence="6" id="KW-0436">Ligase</keyword>
<keyword evidence="6" id="KW-0808">Transferase</keyword>
<evidence type="ECO:0000256" key="4">
    <source>
        <dbReference type="ARBA" id="ARBA00022833"/>
    </source>
</evidence>
<dbReference type="Pfam" id="PF17848">
    <property type="entry name" value="Zn_ribbon_ACC"/>
    <property type="match status" value="1"/>
</dbReference>
<organism evidence="6">
    <name type="scientific">uncultured Sulfurovum sp</name>
    <dbReference type="NCBI Taxonomy" id="269237"/>
    <lineage>
        <taxon>Bacteria</taxon>
        <taxon>Pseudomonadati</taxon>
        <taxon>Campylobacterota</taxon>
        <taxon>Epsilonproteobacteria</taxon>
        <taxon>Campylobacterales</taxon>
        <taxon>Sulfurovaceae</taxon>
        <taxon>Sulfurovum</taxon>
        <taxon>environmental samples</taxon>
    </lineage>
</organism>
<dbReference type="EC" id="6.4.1.2" evidence="6"/>
<dbReference type="GO" id="GO:0016740">
    <property type="term" value="F:transferase activity"/>
    <property type="evidence" value="ECO:0007669"/>
    <property type="project" value="UniProtKB-KW"/>
</dbReference>
<evidence type="ECO:0000256" key="3">
    <source>
        <dbReference type="ARBA" id="ARBA00022771"/>
    </source>
</evidence>
<evidence type="ECO:0000256" key="2">
    <source>
        <dbReference type="ARBA" id="ARBA00022723"/>
    </source>
</evidence>
<keyword evidence="2" id="KW-0479">Metal-binding</keyword>
<proteinExistence type="predicted"/>
<comment type="subcellular location">
    <subcellularLocation>
        <location evidence="1">Cytoplasm</location>
    </subcellularLocation>
</comment>
<keyword evidence="4" id="KW-0862">Zinc</keyword>
<keyword evidence="3" id="KW-0863">Zinc-finger</keyword>
<dbReference type="GO" id="GO:0008270">
    <property type="term" value="F:zinc ion binding"/>
    <property type="evidence" value="ECO:0007669"/>
    <property type="project" value="UniProtKB-KW"/>
</dbReference>
<feature type="domain" description="CoA carboxyltransferase N-terminal" evidence="5">
    <location>
        <begin position="22"/>
        <end position="61"/>
    </location>
</feature>
<sequence length="61" mass="7232">MNFANIFSNMMSSAETKDEQSNWIKCPKCLALMYYKEIDAKRSVCPKCDHHFRINAEKREE</sequence>
<name>A0A6S6TZY0_9BACT</name>
<evidence type="ECO:0000259" key="5">
    <source>
        <dbReference type="PROSITE" id="PS50980"/>
    </source>
</evidence>
<gene>
    <name evidence="6" type="ORF">HELGO_WM61662</name>
</gene>
<feature type="non-terminal residue" evidence="6">
    <location>
        <position position="61"/>
    </location>
</feature>
<reference evidence="6" key="1">
    <citation type="submission" date="2020-01" db="EMBL/GenBank/DDBJ databases">
        <authorList>
            <person name="Meier V. D."/>
            <person name="Meier V D."/>
        </authorList>
    </citation>
    <scope>NUCLEOTIDE SEQUENCE</scope>
    <source>
        <strain evidence="6">HLG_WM_MAG_01</strain>
    </source>
</reference>
<dbReference type="EMBL" id="CACVAS010000144">
    <property type="protein sequence ID" value="CAA6826182.1"/>
    <property type="molecule type" value="Genomic_DNA"/>
</dbReference>
<dbReference type="AlphaFoldDB" id="A0A6S6TZY0"/>
<dbReference type="InterPro" id="IPR011762">
    <property type="entry name" value="COA_CT_N"/>
</dbReference>
<evidence type="ECO:0000313" key="6">
    <source>
        <dbReference type="EMBL" id="CAA6826182.1"/>
    </source>
</evidence>
<accession>A0A6S6TZY0</accession>
<dbReference type="GO" id="GO:0003989">
    <property type="term" value="F:acetyl-CoA carboxylase activity"/>
    <property type="evidence" value="ECO:0007669"/>
    <property type="project" value="UniProtKB-EC"/>
</dbReference>
<evidence type="ECO:0000256" key="1">
    <source>
        <dbReference type="ARBA" id="ARBA00004496"/>
    </source>
</evidence>